<feature type="region of interest" description="Disordered" evidence="1">
    <location>
        <begin position="185"/>
        <end position="295"/>
    </location>
</feature>
<keyword evidence="3" id="KW-1185">Reference proteome</keyword>
<accession>A0A169BSL7</accession>
<sequence length="295" mass="29139">MRSRGRTERCRGARALLRGTSAAITLVIAAGVLSACTPGSEGARPTPTLRETSIDVAAPPAYTAAREAGLALRDDSLALLTATDGAVAGAARTDLLVAIGILNAALEGGSAEAITEATAAVAEQRTALAERVLGLGAATLAFGRGSAARRSTLTDAVEQLRGALASGATLAPPALAVIEAREPLIPEPGSGVGPPPRPAPPAAPRPSTAPAPSQVPIPDPTAASPTPAPEAPAPEPAAPEAPAPEPAAPEAPAPQPTAEPEPQPEPAPVLPPRTCADDPRLCTPGPEPTIGGPLT</sequence>
<name>A0A169BSL7_9MICO</name>
<organism evidence="2 3">
    <name type="scientific">Rathayibacter tritici</name>
    <dbReference type="NCBI Taxonomy" id="33888"/>
    <lineage>
        <taxon>Bacteria</taxon>
        <taxon>Bacillati</taxon>
        <taxon>Actinomycetota</taxon>
        <taxon>Actinomycetes</taxon>
        <taxon>Micrococcales</taxon>
        <taxon>Microbacteriaceae</taxon>
        <taxon>Rathayibacter</taxon>
    </lineage>
</organism>
<dbReference type="KEGG" id="rtn:A6122_0274"/>
<proteinExistence type="predicted"/>
<dbReference type="PATRIC" id="fig|33888.3.peg.318"/>
<feature type="compositionally biased region" description="Pro residues" evidence="1">
    <location>
        <begin position="226"/>
        <end position="271"/>
    </location>
</feature>
<dbReference type="Proteomes" id="UP000077071">
    <property type="component" value="Chromosome"/>
</dbReference>
<reference evidence="2 3" key="1">
    <citation type="submission" date="2016-05" db="EMBL/GenBank/DDBJ databases">
        <title>Complete genome sequence of Rathayibacter tritici NCPPB 1953.</title>
        <authorList>
            <person name="Park J."/>
            <person name="Lee H.-H."/>
            <person name="Lee S.-W."/>
            <person name="Seo Y.-S."/>
        </authorList>
    </citation>
    <scope>NUCLEOTIDE SEQUENCE [LARGE SCALE GENOMIC DNA]</scope>
    <source>
        <strain evidence="2 3">NCPPB 1953</strain>
    </source>
</reference>
<feature type="compositionally biased region" description="Pro residues" evidence="1">
    <location>
        <begin position="193"/>
        <end position="219"/>
    </location>
</feature>
<evidence type="ECO:0000256" key="1">
    <source>
        <dbReference type="SAM" id="MobiDB-lite"/>
    </source>
</evidence>
<dbReference type="AlphaFoldDB" id="A0A169BSL7"/>
<protein>
    <submittedName>
        <fullName evidence="2">Uncharacterized protein</fullName>
    </submittedName>
</protein>
<dbReference type="RefSeq" id="WP_068250702.1">
    <property type="nucleotide sequence ID" value="NZ_CP015515.1"/>
</dbReference>
<evidence type="ECO:0000313" key="2">
    <source>
        <dbReference type="EMBL" id="AND15435.1"/>
    </source>
</evidence>
<dbReference type="PRINTS" id="PR01217">
    <property type="entry name" value="PRICHEXTENSN"/>
</dbReference>
<dbReference type="EMBL" id="CP015515">
    <property type="protein sequence ID" value="AND15435.1"/>
    <property type="molecule type" value="Genomic_DNA"/>
</dbReference>
<dbReference type="STRING" id="33888.A6122_0274"/>
<gene>
    <name evidence="2" type="ORF">A6122_0274</name>
</gene>
<evidence type="ECO:0000313" key="3">
    <source>
        <dbReference type="Proteomes" id="UP000077071"/>
    </source>
</evidence>